<dbReference type="PANTHER" id="PTHR33973">
    <property type="entry name" value="OS07G0153300 PROTEIN"/>
    <property type="match status" value="1"/>
</dbReference>
<dbReference type="EMBL" id="AP006498">
    <property type="protein sequence ID" value="BAM81710.1"/>
    <property type="molecule type" value="Genomic_DNA"/>
</dbReference>
<keyword evidence="3" id="KW-1185">Reference proteome</keyword>
<dbReference type="KEGG" id="cme:CYME_CMP047C"/>
<keyword evidence="1" id="KW-0472">Membrane</keyword>
<dbReference type="GeneID" id="16995950"/>
<name>M1V631_CYAM1</name>
<evidence type="ECO:0000256" key="1">
    <source>
        <dbReference type="SAM" id="Phobius"/>
    </source>
</evidence>
<dbReference type="Pfam" id="PF07103">
    <property type="entry name" value="DUF1365"/>
    <property type="match status" value="2"/>
</dbReference>
<dbReference type="RefSeq" id="XP_005537746.1">
    <property type="nucleotide sequence ID" value="XM_005537689.1"/>
</dbReference>
<keyword evidence="1" id="KW-0812">Transmembrane</keyword>
<gene>
    <name evidence="2" type="ORF">CYME_CMP047C</name>
</gene>
<feature type="transmembrane region" description="Helical" evidence="1">
    <location>
        <begin position="392"/>
        <end position="422"/>
    </location>
</feature>
<evidence type="ECO:0000313" key="2">
    <source>
        <dbReference type="EMBL" id="BAM81710.1"/>
    </source>
</evidence>
<proteinExistence type="predicted"/>
<keyword evidence="1" id="KW-1133">Transmembrane helix</keyword>
<reference evidence="2 3" key="2">
    <citation type="journal article" date="2007" name="BMC Biol.">
        <title>A 100%-complete sequence reveals unusually simple genomic features in the hot-spring red alga Cyanidioschyzon merolae.</title>
        <authorList>
            <person name="Nozaki H."/>
            <person name="Takano H."/>
            <person name="Misumi O."/>
            <person name="Terasawa K."/>
            <person name="Matsuzaki M."/>
            <person name="Maruyama S."/>
            <person name="Nishida K."/>
            <person name="Yagisawa F."/>
            <person name="Yoshida Y."/>
            <person name="Fujiwara T."/>
            <person name="Takio S."/>
            <person name="Tamura K."/>
            <person name="Chung S.J."/>
            <person name="Nakamura S."/>
            <person name="Kuroiwa H."/>
            <person name="Tanaka K."/>
            <person name="Sato N."/>
            <person name="Kuroiwa T."/>
        </authorList>
    </citation>
    <scope>NUCLEOTIDE SEQUENCE [LARGE SCALE GENOMIC DNA]</scope>
    <source>
        <strain evidence="2 3">10D</strain>
    </source>
</reference>
<dbReference type="InterPro" id="IPR010775">
    <property type="entry name" value="DUF1365"/>
</dbReference>
<dbReference type="OrthoDB" id="1666at2759"/>
<dbReference type="AlphaFoldDB" id="M1V631"/>
<feature type="transmembrane region" description="Helical" evidence="1">
    <location>
        <begin position="347"/>
        <end position="372"/>
    </location>
</feature>
<protein>
    <recommendedName>
        <fullName evidence="4">DUF1365 family protein</fullName>
    </recommendedName>
</protein>
<evidence type="ECO:0008006" key="4">
    <source>
        <dbReference type="Google" id="ProtNLM"/>
    </source>
</evidence>
<accession>M1V631</accession>
<organism evidence="2 3">
    <name type="scientific">Cyanidioschyzon merolae (strain NIES-3377 / 10D)</name>
    <name type="common">Unicellular red alga</name>
    <dbReference type="NCBI Taxonomy" id="280699"/>
    <lineage>
        <taxon>Eukaryota</taxon>
        <taxon>Rhodophyta</taxon>
        <taxon>Bangiophyceae</taxon>
        <taxon>Cyanidiales</taxon>
        <taxon>Cyanidiaceae</taxon>
        <taxon>Cyanidioschyzon</taxon>
    </lineage>
</organism>
<sequence>MRSALYCGSVTHSRRYPAAYQFSYALFMVYLDLDELARERWRFPWWPLFSARRWLPAVAWFRSKHHLRELGPEKSALGAGSEAELLAVAVRRYVQRELRLESAPKGRVCLLTHLTYLGIAFNPVSFYYILDEDGKNVEYIVAEVNNIPWFEQHAYVLRAREYSSVAWPPFSRTNSLNDAAQMPPDDENEDCIQPATDGDRYHKLAGNEKRHACSSVTTTAAAVEGASSQEVAAAASTGTSSASAWRWCPRPMSRVDSGASLNGGTPSSPCFVISVVHPKEFHVSPFIAMEGIEYRWLFSQPGCRQLRVFVELLQRQPTANGDASASPSGFQKFFGASLKLHRVELTAMNMVLCLLVYPLITLQAMVAIHYEAAKLYFRGFPFYPHPQGTQTLLARLIALIVAIAQPGIYLVNLLRALVRVLLRPVRLVMRRPRGRRARPHEVPASHM</sequence>
<evidence type="ECO:0000313" key="3">
    <source>
        <dbReference type="Proteomes" id="UP000007014"/>
    </source>
</evidence>
<dbReference type="eggNOG" id="ENOG502QVK6">
    <property type="taxonomic scope" value="Eukaryota"/>
</dbReference>
<reference evidence="2 3" key="1">
    <citation type="journal article" date="2004" name="Nature">
        <title>Genome sequence of the ultrasmall unicellular red alga Cyanidioschyzon merolae 10D.</title>
        <authorList>
            <person name="Matsuzaki M."/>
            <person name="Misumi O."/>
            <person name="Shin-i T."/>
            <person name="Maruyama S."/>
            <person name="Takahara M."/>
            <person name="Miyagishima S."/>
            <person name="Mori T."/>
            <person name="Nishida K."/>
            <person name="Yagisawa F."/>
            <person name="Nishida K."/>
            <person name="Yoshida Y."/>
            <person name="Nishimura Y."/>
            <person name="Nakao S."/>
            <person name="Kobayashi T."/>
            <person name="Momoyama Y."/>
            <person name="Higashiyama T."/>
            <person name="Minoda A."/>
            <person name="Sano M."/>
            <person name="Nomoto H."/>
            <person name="Oishi K."/>
            <person name="Hayashi H."/>
            <person name="Ohta F."/>
            <person name="Nishizaka S."/>
            <person name="Haga S."/>
            <person name="Miura S."/>
            <person name="Morishita T."/>
            <person name="Kabeya Y."/>
            <person name="Terasawa K."/>
            <person name="Suzuki Y."/>
            <person name="Ishii Y."/>
            <person name="Asakawa S."/>
            <person name="Takano H."/>
            <person name="Ohta N."/>
            <person name="Kuroiwa H."/>
            <person name="Tanaka K."/>
            <person name="Shimizu N."/>
            <person name="Sugano S."/>
            <person name="Sato N."/>
            <person name="Nozaki H."/>
            <person name="Ogasawara N."/>
            <person name="Kohara Y."/>
            <person name="Kuroiwa T."/>
        </authorList>
    </citation>
    <scope>NUCLEOTIDE SEQUENCE [LARGE SCALE GENOMIC DNA]</scope>
    <source>
        <strain evidence="2 3">10D</strain>
    </source>
</reference>
<dbReference type="PANTHER" id="PTHR33973:SF4">
    <property type="entry name" value="OS07G0153300 PROTEIN"/>
    <property type="match status" value="1"/>
</dbReference>
<dbReference type="Proteomes" id="UP000007014">
    <property type="component" value="Chromosome 16"/>
</dbReference>